<dbReference type="SUPFAM" id="SSF52402">
    <property type="entry name" value="Adenine nucleotide alpha hydrolases-like"/>
    <property type="match status" value="1"/>
</dbReference>
<organism evidence="9 10">
    <name type="scientific">Ornatilinea apprima</name>
    <dbReference type="NCBI Taxonomy" id="1134406"/>
    <lineage>
        <taxon>Bacteria</taxon>
        <taxon>Bacillati</taxon>
        <taxon>Chloroflexota</taxon>
        <taxon>Anaerolineae</taxon>
        <taxon>Anaerolineales</taxon>
        <taxon>Anaerolineaceae</taxon>
        <taxon>Ornatilinea</taxon>
    </lineage>
</organism>
<sequence>MLVILLFTVLHIRGVYEAGNIQIFLGGFLLLVFTAFIVLGLTRSTGFHMDIFTSGQAVFEHHTLWANIARMMATIALVYNAYVGFEVIADDAEEVTNPSRNIPMGILVSLGISTLVYSLVALVTIGTVPYSELAGSETALTDAAMRFWPRLGVPLMAVAGIVATLTSVNSAMLSATREAFSLSRFGVWPRPFSRLGRYRTPYVSIIIIGAISALVAAIGLVDFLSFISSAGYLFVLFWASLAMVNLRKAHPTIERPFKAPFFPLTAYAAAGAGFFIVAFTRVEALLFLGGVLAVCSVFYYGGRVFANRRKARQELAEANGANRILIPVSNPDTAESLARLAAVMGQMQEDTSICLFTVVQTSGVLSPEAAERALNRINNKHVLLERVAHFAQERNVALYTKRRAATNLAESILKELNGHGDVRMVLMGWPGAITGQDLAHNVVKEVLITARAHVAVLRDRGLQRVQRILVPVGGGPHARLCLRWASQIAEIEKGSVTAFRVLPKTMELEESEDQMLLLQEIVEEELGGAVPKAMKFRVTYADNIVDGILAETQRQPYDLLMIGSSEQWFSRNYLFGYINDQIVENAPCSTLIVRRYQSETMAWLRRQVKKIEE</sequence>
<dbReference type="Proteomes" id="UP000050417">
    <property type="component" value="Unassembled WGS sequence"/>
</dbReference>
<dbReference type="InterPro" id="IPR006016">
    <property type="entry name" value="UspA"/>
</dbReference>
<feature type="transmembrane region" description="Helical" evidence="7">
    <location>
        <begin position="259"/>
        <end position="278"/>
    </location>
</feature>
<evidence type="ECO:0000256" key="1">
    <source>
        <dbReference type="ARBA" id="ARBA00004651"/>
    </source>
</evidence>
<reference evidence="9 10" key="1">
    <citation type="submission" date="2015-07" db="EMBL/GenBank/DDBJ databases">
        <title>Genome sequence of Ornatilinea apprima DSM 23815.</title>
        <authorList>
            <person name="Hemp J."/>
            <person name="Ward L.M."/>
            <person name="Pace L.A."/>
            <person name="Fischer W.W."/>
        </authorList>
    </citation>
    <scope>NUCLEOTIDE SEQUENCE [LARGE SCALE GENOMIC DNA]</scope>
    <source>
        <strain evidence="9 10">P3M-1</strain>
    </source>
</reference>
<dbReference type="InterPro" id="IPR002293">
    <property type="entry name" value="AA/rel_permease1"/>
</dbReference>
<evidence type="ECO:0000256" key="5">
    <source>
        <dbReference type="ARBA" id="ARBA00022989"/>
    </source>
</evidence>
<comment type="subcellular location">
    <subcellularLocation>
        <location evidence="1">Cell membrane</location>
        <topology evidence="1">Multi-pass membrane protein</topology>
    </subcellularLocation>
</comment>
<name>A0A0P6X5J3_9CHLR</name>
<dbReference type="AlphaFoldDB" id="A0A0P6X5J3"/>
<dbReference type="STRING" id="1134406.ADN00_13120"/>
<gene>
    <name evidence="9" type="ORF">ADN00_13120</name>
</gene>
<dbReference type="EMBL" id="LGCL01000029">
    <property type="protein sequence ID" value="KPL75295.1"/>
    <property type="molecule type" value="Genomic_DNA"/>
</dbReference>
<keyword evidence="5 7" id="KW-1133">Transmembrane helix</keyword>
<feature type="transmembrane region" description="Helical" evidence="7">
    <location>
        <begin position="226"/>
        <end position="247"/>
    </location>
</feature>
<dbReference type="PANTHER" id="PTHR42770:SF7">
    <property type="entry name" value="MEMBRANE PROTEIN"/>
    <property type="match status" value="1"/>
</dbReference>
<evidence type="ECO:0000256" key="4">
    <source>
        <dbReference type="ARBA" id="ARBA00022692"/>
    </source>
</evidence>
<dbReference type="GO" id="GO:0005886">
    <property type="term" value="C:plasma membrane"/>
    <property type="evidence" value="ECO:0007669"/>
    <property type="project" value="UniProtKB-SubCell"/>
</dbReference>
<evidence type="ECO:0000313" key="9">
    <source>
        <dbReference type="EMBL" id="KPL75295.1"/>
    </source>
</evidence>
<dbReference type="Gene3D" id="3.40.50.12370">
    <property type="match status" value="1"/>
</dbReference>
<keyword evidence="3" id="KW-1003">Cell membrane</keyword>
<dbReference type="InterPro" id="IPR050367">
    <property type="entry name" value="APC_superfamily"/>
</dbReference>
<feature type="transmembrane region" description="Helical" evidence="7">
    <location>
        <begin position="106"/>
        <end position="131"/>
    </location>
</feature>
<comment type="similarity">
    <text evidence="2">Belongs to the universal stress protein A family.</text>
</comment>
<dbReference type="Pfam" id="PF13520">
    <property type="entry name" value="AA_permease_2"/>
    <property type="match status" value="1"/>
</dbReference>
<dbReference type="GO" id="GO:0022857">
    <property type="term" value="F:transmembrane transporter activity"/>
    <property type="evidence" value="ECO:0007669"/>
    <property type="project" value="InterPro"/>
</dbReference>
<proteinExistence type="inferred from homology"/>
<feature type="transmembrane region" description="Helical" evidence="7">
    <location>
        <begin position="284"/>
        <end position="302"/>
    </location>
</feature>
<dbReference type="PRINTS" id="PR01438">
    <property type="entry name" value="UNVRSLSTRESS"/>
</dbReference>
<evidence type="ECO:0000256" key="2">
    <source>
        <dbReference type="ARBA" id="ARBA00008791"/>
    </source>
</evidence>
<keyword evidence="6 7" id="KW-0472">Membrane</keyword>
<dbReference type="InterPro" id="IPR006015">
    <property type="entry name" value="Universal_stress_UspA"/>
</dbReference>
<evidence type="ECO:0000259" key="8">
    <source>
        <dbReference type="Pfam" id="PF00582"/>
    </source>
</evidence>
<evidence type="ECO:0000313" key="10">
    <source>
        <dbReference type="Proteomes" id="UP000050417"/>
    </source>
</evidence>
<evidence type="ECO:0000256" key="6">
    <source>
        <dbReference type="ARBA" id="ARBA00023136"/>
    </source>
</evidence>
<dbReference type="Gene3D" id="1.20.1740.10">
    <property type="entry name" value="Amino acid/polyamine transporter I"/>
    <property type="match status" value="1"/>
</dbReference>
<dbReference type="PANTHER" id="PTHR42770">
    <property type="entry name" value="AMINO ACID TRANSPORTER-RELATED"/>
    <property type="match status" value="1"/>
</dbReference>
<protein>
    <recommendedName>
        <fullName evidence="8">UspA domain-containing protein</fullName>
    </recommendedName>
</protein>
<feature type="transmembrane region" description="Helical" evidence="7">
    <location>
        <begin position="200"/>
        <end position="220"/>
    </location>
</feature>
<feature type="transmembrane region" description="Helical" evidence="7">
    <location>
        <begin position="24"/>
        <end position="42"/>
    </location>
</feature>
<comment type="caution">
    <text evidence="9">The sequence shown here is derived from an EMBL/GenBank/DDBJ whole genome shotgun (WGS) entry which is preliminary data.</text>
</comment>
<evidence type="ECO:0000256" key="3">
    <source>
        <dbReference type="ARBA" id="ARBA00022475"/>
    </source>
</evidence>
<accession>A0A0P6X5J3</accession>
<dbReference type="Pfam" id="PF00582">
    <property type="entry name" value="Usp"/>
    <property type="match status" value="1"/>
</dbReference>
<evidence type="ECO:0000256" key="7">
    <source>
        <dbReference type="SAM" id="Phobius"/>
    </source>
</evidence>
<keyword evidence="4 7" id="KW-0812">Transmembrane</keyword>
<feature type="domain" description="UspA" evidence="8">
    <location>
        <begin position="466"/>
        <end position="594"/>
    </location>
</feature>
<feature type="transmembrane region" description="Helical" evidence="7">
    <location>
        <begin position="151"/>
        <end position="175"/>
    </location>
</feature>
<keyword evidence="10" id="KW-1185">Reference proteome</keyword>